<dbReference type="RefSeq" id="YP_010780827.1">
    <property type="nucleotide sequence ID" value="NC_075038.1"/>
</dbReference>
<sequence>MKLSSHNDQFKKTTKTLTFKNPYQSIYNQSKKNTFNNVYARNASFENTTTNTLYAKNKIISDQANIANLNIHHDEKSKKTYLHATSNNLAIKIQNNPDSINILENGDVMINTNLGIKGNISMLDGNFTGDVMANNMNLLGDSISTNSHITNNLNVDNTMTSTYAQVLNDLIIGGFITSVKGINTEILTTNNFGAGKIETPLIVSPNDLIITTAINHSIVVPNIKYNVLPDISAIIDPIAIKSSKIFLATKNTILNADETCDGIEIIIYNRNTTGEIIIRDNVSIIDKVCGQNASKLVYVFYVNKWIKI</sequence>
<protein>
    <submittedName>
        <fullName evidence="1">Putative ORFan</fullName>
    </submittedName>
</protein>
<dbReference type="KEGG" id="vg:80517518"/>
<dbReference type="EMBL" id="MF405918">
    <property type="protein sequence ID" value="QKU34208.1"/>
    <property type="molecule type" value="Genomic_DNA"/>
</dbReference>
<reference evidence="1" key="1">
    <citation type="submission" date="2017-06" db="EMBL/GenBank/DDBJ databases">
        <authorList>
            <person name="Assis F.L."/>
            <person name="Abrahao J.S."/>
            <person name="Silva L."/>
            <person name="Khalil J.B."/>
            <person name="Rodrigues R."/>
            <person name="Silva L.S."/>
            <person name="Boratto P."/>
            <person name="Andrade M."/>
            <person name="Kroon E.G."/>
            <person name="Ribeiro B."/>
            <person name="Bergier I."/>
            <person name="Seligmann H."/>
            <person name="Ghigo E."/>
            <person name="Colson P."/>
            <person name="Levasseur A."/>
            <person name="Raoult D."/>
            <person name="Scola B.L."/>
        </authorList>
    </citation>
    <scope>NUCLEOTIDE SEQUENCE</scope>
    <source>
        <strain evidence="1">Deep ocean</strain>
    </source>
</reference>
<proteinExistence type="predicted"/>
<accession>A0A6N1NQR0</accession>
<reference evidence="1" key="2">
    <citation type="journal article" date="2018" name="Nat. Commun.">
        <title>Tailed giant Tupanvirus possesses the most complete translational apparatus of the known virosphere.</title>
        <authorList>
            <person name="Abrahao J."/>
            <person name="Silva L."/>
            <person name="Silva L.S."/>
            <person name="Khalil J.Y.B."/>
            <person name="Rodrigues R."/>
            <person name="Arantes T."/>
            <person name="Assis F."/>
            <person name="Boratto P."/>
            <person name="Andrade M."/>
            <person name="Kroon E.G."/>
            <person name="Ribeiro B."/>
            <person name="Bergier I."/>
            <person name="Seligmann H."/>
            <person name="Ghigo E."/>
            <person name="Colson P."/>
            <person name="Levasseur A."/>
            <person name="Kroemer G."/>
            <person name="Raoult D."/>
            <person name="La Scola B."/>
        </authorList>
    </citation>
    <scope>NUCLEOTIDE SEQUENCE [LARGE SCALE GENOMIC DNA]</scope>
    <source>
        <strain evidence="1">Deep ocean</strain>
    </source>
</reference>
<name>A0A6N1NQR0_9VIRU</name>
<dbReference type="GeneID" id="80517518"/>
<organism evidence="1">
    <name type="scientific">Tupanvirus deep ocean</name>
    <dbReference type="NCBI Taxonomy" id="2126984"/>
    <lineage>
        <taxon>Viruses</taxon>
        <taxon>Varidnaviria</taxon>
        <taxon>Bamfordvirae</taxon>
        <taxon>Nucleocytoviricota</taxon>
        <taxon>Megaviricetes</taxon>
        <taxon>Imitervirales</taxon>
        <taxon>Mimiviridae</taxon>
        <taxon>Megamimivirinae</taxon>
        <taxon>Tupanvirus</taxon>
        <taxon>Tupanvirus altamarinense</taxon>
    </lineage>
</organism>
<evidence type="ECO:0000313" key="1">
    <source>
        <dbReference type="EMBL" id="QKU34208.1"/>
    </source>
</evidence>